<dbReference type="Gene3D" id="3.90.1150.10">
    <property type="entry name" value="Aspartate Aminotransferase, domain 1"/>
    <property type="match status" value="1"/>
</dbReference>
<dbReference type="GO" id="GO:0030170">
    <property type="term" value="F:pyridoxal phosphate binding"/>
    <property type="evidence" value="ECO:0007669"/>
    <property type="project" value="InterPro"/>
</dbReference>
<feature type="domain" description="Aminotransferase class I/classII large" evidence="4">
    <location>
        <begin position="114"/>
        <end position="456"/>
    </location>
</feature>
<evidence type="ECO:0000313" key="6">
    <source>
        <dbReference type="Proteomes" id="UP000198703"/>
    </source>
</evidence>
<keyword evidence="2" id="KW-0808">Transferase</keyword>
<dbReference type="InterPro" id="IPR050087">
    <property type="entry name" value="AON_synthase_class-II"/>
</dbReference>
<accession>A0A1H3ZCG8</accession>
<dbReference type="STRING" id="89524.SAMN05444370_103472"/>
<evidence type="ECO:0000313" key="5">
    <source>
        <dbReference type="EMBL" id="SEA21074.1"/>
    </source>
</evidence>
<reference evidence="5 6" key="1">
    <citation type="submission" date="2016-10" db="EMBL/GenBank/DDBJ databases">
        <authorList>
            <person name="de Groot N.N."/>
        </authorList>
    </citation>
    <scope>NUCLEOTIDE SEQUENCE [LARGE SCALE GENOMIC DNA]</scope>
    <source>
        <strain evidence="5 6">DSM 15345</strain>
    </source>
</reference>
<dbReference type="Gene3D" id="3.40.640.10">
    <property type="entry name" value="Type I PLP-dependent aspartate aminotransferase-like (Major domain)"/>
    <property type="match status" value="1"/>
</dbReference>
<dbReference type="InterPro" id="IPR004839">
    <property type="entry name" value="Aminotransferase_I/II_large"/>
</dbReference>
<dbReference type="EMBL" id="FNQM01000003">
    <property type="protein sequence ID" value="SEA21074.1"/>
    <property type="molecule type" value="Genomic_DNA"/>
</dbReference>
<sequence>MSADGDDVPGFSRQATADAGDVLAAVRARAARRAAQTAASPAALREGTQGGAAAGREATGRGRAKPRAFDFSALPVMKELQFTAAAGQVMGVDSPFFRVCEGRGAATARIEGADRINFSSYDYLGLNQTGAVLEAAKAAIDRYGVSCSGSRVVGGERPFHAALERALAAIYDAEDAVAMVSGHATNVTTIGSLMGKEDLVLCDELAHNSALEGARLSGATRRSFPHNDLDWVERLLETERSRFGRVLIVVEGLYSMDGDTPDLARLIDIKNAHDCWLMVDEAHALGVLGPTGRGLAEAQGVDPRSVEIWMGTLSKTLASTGGYIAGSSALIQVLKARAPGFVFSVGLSAPLSAAALAALEVMAREPERVARLRDNGLALRAALRARGLDTGLSEGHAVTPVVLGDSPTAAAVAHLALLKGLSAPPILHPAVPERRARLRFFVSSEHTAAHIERAADIVAEAVAEAPEITARLGLS</sequence>
<dbReference type="RefSeq" id="WP_093251290.1">
    <property type="nucleotide sequence ID" value="NZ_FNQM01000003.1"/>
</dbReference>
<dbReference type="PANTHER" id="PTHR13693:SF3">
    <property type="entry name" value="LD36009P"/>
    <property type="match status" value="1"/>
</dbReference>
<evidence type="ECO:0000256" key="3">
    <source>
        <dbReference type="SAM" id="MobiDB-lite"/>
    </source>
</evidence>
<evidence type="ECO:0000259" key="4">
    <source>
        <dbReference type="Pfam" id="PF00155"/>
    </source>
</evidence>
<gene>
    <name evidence="5" type="ORF">SAMN05444370_103472</name>
</gene>
<dbReference type="InterPro" id="IPR015421">
    <property type="entry name" value="PyrdxlP-dep_Trfase_major"/>
</dbReference>
<keyword evidence="6" id="KW-1185">Reference proteome</keyword>
<dbReference type="OrthoDB" id="9807157at2"/>
<feature type="region of interest" description="Disordered" evidence="3">
    <location>
        <begin position="37"/>
        <end position="63"/>
    </location>
</feature>
<protein>
    <submittedName>
        <fullName evidence="5">8-amino-7-oxononanoate synthase</fullName>
    </submittedName>
</protein>
<name>A0A1H3ZCG8_9RHOB</name>
<feature type="compositionally biased region" description="Low complexity" evidence="3">
    <location>
        <begin position="37"/>
        <end position="47"/>
    </location>
</feature>
<dbReference type="AlphaFoldDB" id="A0A1H3ZCG8"/>
<dbReference type="SUPFAM" id="SSF53383">
    <property type="entry name" value="PLP-dependent transferases"/>
    <property type="match status" value="1"/>
</dbReference>
<dbReference type="InterPro" id="IPR015422">
    <property type="entry name" value="PyrdxlP-dep_Trfase_small"/>
</dbReference>
<dbReference type="InterPro" id="IPR015424">
    <property type="entry name" value="PyrdxlP-dep_Trfase"/>
</dbReference>
<evidence type="ECO:0000256" key="2">
    <source>
        <dbReference type="ARBA" id="ARBA00022679"/>
    </source>
</evidence>
<dbReference type="PANTHER" id="PTHR13693">
    <property type="entry name" value="CLASS II AMINOTRANSFERASE/8-AMINO-7-OXONONANOATE SYNTHASE"/>
    <property type="match status" value="1"/>
</dbReference>
<proteinExistence type="predicted"/>
<comment type="cofactor">
    <cofactor evidence="1">
        <name>pyridoxal 5'-phosphate</name>
        <dbReference type="ChEBI" id="CHEBI:597326"/>
    </cofactor>
</comment>
<dbReference type="GO" id="GO:0016740">
    <property type="term" value="F:transferase activity"/>
    <property type="evidence" value="ECO:0007669"/>
    <property type="project" value="UniProtKB-KW"/>
</dbReference>
<dbReference type="Proteomes" id="UP000198703">
    <property type="component" value="Unassembled WGS sequence"/>
</dbReference>
<organism evidence="5 6">
    <name type="scientific">Rubrimonas cliftonensis</name>
    <dbReference type="NCBI Taxonomy" id="89524"/>
    <lineage>
        <taxon>Bacteria</taxon>
        <taxon>Pseudomonadati</taxon>
        <taxon>Pseudomonadota</taxon>
        <taxon>Alphaproteobacteria</taxon>
        <taxon>Rhodobacterales</taxon>
        <taxon>Paracoccaceae</taxon>
        <taxon>Rubrimonas</taxon>
    </lineage>
</organism>
<dbReference type="Pfam" id="PF00155">
    <property type="entry name" value="Aminotran_1_2"/>
    <property type="match status" value="1"/>
</dbReference>
<evidence type="ECO:0000256" key="1">
    <source>
        <dbReference type="ARBA" id="ARBA00001933"/>
    </source>
</evidence>